<dbReference type="SMART" id="SM00421">
    <property type="entry name" value="HTH_LUXR"/>
    <property type="match status" value="1"/>
</dbReference>
<evidence type="ECO:0000259" key="5">
    <source>
        <dbReference type="PROSITE" id="PS50043"/>
    </source>
</evidence>
<accession>A0A6N4V5Q1</accession>
<organism evidence="6 7">
    <name type="scientific">Mycolicibacterium poriferae</name>
    <dbReference type="NCBI Taxonomy" id="39694"/>
    <lineage>
        <taxon>Bacteria</taxon>
        <taxon>Bacillati</taxon>
        <taxon>Actinomycetota</taxon>
        <taxon>Actinomycetes</taxon>
        <taxon>Mycobacteriales</taxon>
        <taxon>Mycobacteriaceae</taxon>
        <taxon>Mycolicibacterium</taxon>
    </lineage>
</organism>
<evidence type="ECO:0000313" key="6">
    <source>
        <dbReference type="EMBL" id="BBX49911.1"/>
    </source>
</evidence>
<keyword evidence="1" id="KW-0805">Transcription regulation</keyword>
<evidence type="ECO:0000256" key="3">
    <source>
        <dbReference type="ARBA" id="ARBA00023163"/>
    </source>
</evidence>
<feature type="domain" description="HTH luxR-type" evidence="5">
    <location>
        <begin position="334"/>
        <end position="399"/>
    </location>
</feature>
<dbReference type="Pfam" id="PF01590">
    <property type="entry name" value="GAF"/>
    <property type="match status" value="1"/>
</dbReference>
<dbReference type="SUPFAM" id="SSF55781">
    <property type="entry name" value="GAF domain-like"/>
    <property type="match status" value="1"/>
</dbReference>
<dbReference type="InterPro" id="IPR036388">
    <property type="entry name" value="WH-like_DNA-bd_sf"/>
</dbReference>
<dbReference type="InterPro" id="IPR016032">
    <property type="entry name" value="Sig_transdc_resp-reg_C-effctor"/>
</dbReference>
<evidence type="ECO:0000256" key="2">
    <source>
        <dbReference type="ARBA" id="ARBA00023125"/>
    </source>
</evidence>
<dbReference type="GO" id="GO:0006355">
    <property type="term" value="P:regulation of DNA-templated transcription"/>
    <property type="evidence" value="ECO:0007669"/>
    <property type="project" value="InterPro"/>
</dbReference>
<keyword evidence="3" id="KW-0804">Transcription</keyword>
<dbReference type="GO" id="GO:0003677">
    <property type="term" value="F:DNA binding"/>
    <property type="evidence" value="ECO:0007669"/>
    <property type="project" value="UniProtKB-KW"/>
</dbReference>
<dbReference type="PANTHER" id="PTHR44688">
    <property type="entry name" value="DNA-BINDING TRANSCRIPTIONAL ACTIVATOR DEVR_DOSR"/>
    <property type="match status" value="1"/>
</dbReference>
<keyword evidence="2" id="KW-0238">DNA-binding</keyword>
<evidence type="ECO:0000313" key="7">
    <source>
        <dbReference type="Proteomes" id="UP000466785"/>
    </source>
</evidence>
<dbReference type="InterPro" id="IPR000792">
    <property type="entry name" value="Tscrpt_reg_LuxR_C"/>
</dbReference>
<dbReference type="Pfam" id="PF00196">
    <property type="entry name" value="GerE"/>
    <property type="match status" value="1"/>
</dbReference>
<dbReference type="SUPFAM" id="SSF46894">
    <property type="entry name" value="C-terminal effector domain of the bipartite response regulators"/>
    <property type="match status" value="1"/>
</dbReference>
<dbReference type="PANTHER" id="PTHR44688:SF16">
    <property type="entry name" value="DNA-BINDING TRANSCRIPTIONAL ACTIVATOR DEVR_DOSR"/>
    <property type="match status" value="1"/>
</dbReference>
<reference evidence="6 7" key="1">
    <citation type="journal article" date="2019" name="Emerg. Microbes Infect.">
        <title>Comprehensive subspecies identification of 175 nontuberculous mycobacteria species based on 7547 genomic profiles.</title>
        <authorList>
            <person name="Matsumoto Y."/>
            <person name="Kinjo T."/>
            <person name="Motooka D."/>
            <person name="Nabeya D."/>
            <person name="Jung N."/>
            <person name="Uechi K."/>
            <person name="Horii T."/>
            <person name="Iida T."/>
            <person name="Fujita J."/>
            <person name="Nakamura S."/>
        </authorList>
    </citation>
    <scope>NUCLEOTIDE SEQUENCE [LARGE SCALE GENOMIC DNA]</scope>
    <source>
        <strain evidence="6 7">JCM 12603</strain>
    </source>
</reference>
<dbReference type="CDD" id="cd06170">
    <property type="entry name" value="LuxR_C_like"/>
    <property type="match status" value="1"/>
</dbReference>
<protein>
    <recommendedName>
        <fullName evidence="5">HTH luxR-type domain-containing protein</fullName>
    </recommendedName>
</protein>
<evidence type="ECO:0000256" key="1">
    <source>
        <dbReference type="ARBA" id="ARBA00023015"/>
    </source>
</evidence>
<dbReference type="Proteomes" id="UP000466785">
    <property type="component" value="Chromosome"/>
</dbReference>
<evidence type="ECO:0000256" key="4">
    <source>
        <dbReference type="SAM" id="MobiDB-lite"/>
    </source>
</evidence>
<feature type="compositionally biased region" description="Low complexity" evidence="4">
    <location>
        <begin position="8"/>
        <end position="23"/>
    </location>
</feature>
<gene>
    <name evidence="6" type="ORF">MPOR_09370</name>
</gene>
<dbReference type="PROSITE" id="PS00622">
    <property type="entry name" value="HTH_LUXR_1"/>
    <property type="match status" value="1"/>
</dbReference>
<dbReference type="Gene3D" id="1.10.10.10">
    <property type="entry name" value="Winged helix-like DNA-binding domain superfamily/Winged helix DNA-binding domain"/>
    <property type="match status" value="1"/>
</dbReference>
<dbReference type="Gene3D" id="3.30.450.40">
    <property type="match status" value="1"/>
</dbReference>
<keyword evidence="7" id="KW-1185">Reference proteome</keyword>
<dbReference type="EMBL" id="AP022570">
    <property type="protein sequence ID" value="BBX49911.1"/>
    <property type="molecule type" value="Genomic_DNA"/>
</dbReference>
<name>A0A6N4V5Q1_9MYCO</name>
<dbReference type="PROSITE" id="PS50043">
    <property type="entry name" value="HTH_LUXR_2"/>
    <property type="match status" value="1"/>
</dbReference>
<dbReference type="SMART" id="SM00065">
    <property type="entry name" value="GAF"/>
    <property type="match status" value="1"/>
</dbReference>
<sequence>MPIKFAPTRTSSGRGRNNRGQDGRSLSALLTEALARARTVVDVPQWSSSPDEDEYGQLGQHVDLVIAELRRQMQLAANDPTRMATICEVTLTLQQLAAKQQQLLVEDRIRSLGSIRHRMRFTGHNDPASLLRAAAEAACRASGLDRAMVFKIDSGRLHATSTYFSSNQQWAADCQSRAEQIAIPLVPGVLEAEVVRRRMPALVSDAQQEPQAYQPIVGMLRTRAYVATPIFVNGQIEATLHLDAYDSGRELDAFDRDIAAELAFSIGQALERVLTLQQLMRQRALLETLTYQTEAQLRTIVGSGELTDVAMSQLAVQPDLVHEPATGENRAAHSMRLVRTLTRRELEVLQLMSTGATNADIAAQLFLAEGTIKTHVKRILRKLNVGNRGQAVAHYTTVMQNRGHL</sequence>
<dbReference type="PRINTS" id="PR00038">
    <property type="entry name" value="HTHLUXR"/>
</dbReference>
<proteinExistence type="predicted"/>
<dbReference type="InterPro" id="IPR029016">
    <property type="entry name" value="GAF-like_dom_sf"/>
</dbReference>
<feature type="region of interest" description="Disordered" evidence="4">
    <location>
        <begin position="1"/>
        <end position="23"/>
    </location>
</feature>
<dbReference type="InterPro" id="IPR003018">
    <property type="entry name" value="GAF"/>
</dbReference>
<dbReference type="AlphaFoldDB" id="A0A6N4V5Q1"/>
<dbReference type="KEGG" id="mpof:MPOR_09370"/>